<protein>
    <submittedName>
        <fullName evidence="1">Uncharacterized protein</fullName>
    </submittedName>
</protein>
<dbReference type="EMBL" id="CT573073">
    <property type="protein sequence ID" value="CAJ71069.1"/>
    <property type="molecule type" value="Genomic_DNA"/>
</dbReference>
<evidence type="ECO:0000313" key="1">
    <source>
        <dbReference type="EMBL" id="CAJ71069.1"/>
    </source>
</evidence>
<dbReference type="AlphaFoldDB" id="Q1PV23"/>
<dbReference type="Proteomes" id="UP000501926">
    <property type="component" value="Chromosome"/>
</dbReference>
<gene>
    <name evidence="2" type="ORF">KsCSTR_01330</name>
    <name evidence="1" type="ORF">kustc0324</name>
</gene>
<reference evidence="1" key="2">
    <citation type="submission" date="2006-01" db="EMBL/GenBank/DDBJ databases">
        <authorList>
            <person name="Genoscope"/>
        </authorList>
    </citation>
    <scope>NUCLEOTIDE SEQUENCE</scope>
</reference>
<evidence type="ECO:0000313" key="2">
    <source>
        <dbReference type="EMBL" id="QII09512.1"/>
    </source>
</evidence>
<accession>Q1PV23</accession>
<organism evidence="1">
    <name type="scientific">Kuenenia stuttgartiensis</name>
    <dbReference type="NCBI Taxonomy" id="174633"/>
    <lineage>
        <taxon>Bacteria</taxon>
        <taxon>Pseudomonadati</taxon>
        <taxon>Planctomycetota</taxon>
        <taxon>Candidatus Brocadiia</taxon>
        <taxon>Candidatus Brocadiales</taxon>
        <taxon>Candidatus Brocadiaceae</taxon>
        <taxon>Candidatus Kuenenia</taxon>
    </lineage>
</organism>
<dbReference type="EMBL" id="CP049055">
    <property type="protein sequence ID" value="QII09512.1"/>
    <property type="molecule type" value="Genomic_DNA"/>
</dbReference>
<proteinExistence type="predicted"/>
<reference evidence="1" key="1">
    <citation type="journal article" date="2006" name="Nature">
        <title>Deciphering the evolution and metabolism of an anammox bacterium from a community genome.</title>
        <authorList>
            <person name="Strous M."/>
            <person name="Pelletier E."/>
            <person name="Mangenot S."/>
            <person name="Rattei T."/>
            <person name="Lehner A."/>
            <person name="Taylor M.W."/>
            <person name="Horn M."/>
            <person name="Daims H."/>
            <person name="Bartol-Mavel D."/>
            <person name="Wincker P."/>
            <person name="Barbe V."/>
            <person name="Fonknechten N."/>
            <person name="Vallenet D."/>
            <person name="Segurens B."/>
            <person name="Schenowitz-Truong C."/>
            <person name="Medigue C."/>
            <person name="Collingro A."/>
            <person name="Snel B."/>
            <person name="Dutilh B.E."/>
            <person name="OpDenCamp H.J.M."/>
            <person name="vanDerDrift C."/>
            <person name="Cirpus I."/>
            <person name="vanDePas-Schoonen K.T."/>
            <person name="Harhangi H.R."/>
            <person name="vanNiftrik L."/>
            <person name="Schmid M."/>
            <person name="Keltjens J."/>
            <person name="vanDeVossenberg J."/>
            <person name="Kartal B."/>
            <person name="Meier H."/>
            <person name="Frishman D."/>
            <person name="Huynen M.A."/>
            <person name="Mewes H."/>
            <person name="Weissenbach J."/>
            <person name="Jetten M.S.M."/>
            <person name="Wagner M."/>
            <person name="LePaslier D."/>
        </authorList>
    </citation>
    <scope>NUCLEOTIDE SEQUENCE</scope>
</reference>
<reference evidence="2 3" key="3">
    <citation type="submission" date="2020-02" db="EMBL/GenBank/DDBJ databases">
        <title>Newly sequenced genome of strain CSTR1 showed variability in Candidatus Kuenenia stuttgartiensis genomes.</title>
        <authorList>
            <person name="Ding C."/>
            <person name="Adrian L."/>
        </authorList>
    </citation>
    <scope>NUCLEOTIDE SEQUENCE [LARGE SCALE GENOMIC DNA]</scope>
    <source>
        <strain evidence="2 3">CSTR1</strain>
    </source>
</reference>
<name>Q1PV23_KUEST</name>
<sequence length="111" mass="13057">MTYQWRQMGVKNFWIDLLNFNGDSPQVKKQKCRRSIVYASTLPQTHASAYYLPFLTMHPVHRDRLSVRVQVLSLQPPREEHRDTSHVFFTRSSNKYGKCPLNPLIPEEALL</sequence>
<evidence type="ECO:0000313" key="3">
    <source>
        <dbReference type="Proteomes" id="UP000501926"/>
    </source>
</evidence>